<dbReference type="InterPro" id="IPR014794">
    <property type="entry name" value="DUF1779"/>
</dbReference>
<dbReference type="EMBL" id="JYBP01000003">
    <property type="protein sequence ID" value="KJE27315.1"/>
    <property type="molecule type" value="Genomic_DNA"/>
</dbReference>
<dbReference type="RefSeq" id="WP_044732815.1">
    <property type="nucleotide sequence ID" value="NZ_JYBP01000003.1"/>
</dbReference>
<dbReference type="Gene3D" id="3.30.360.40">
    <property type="entry name" value="YwmB-like"/>
    <property type="match status" value="1"/>
</dbReference>
<evidence type="ECO:0000313" key="2">
    <source>
        <dbReference type="EMBL" id="KJE27315.1"/>
    </source>
</evidence>
<feature type="signal peptide" evidence="1">
    <location>
        <begin position="1"/>
        <end position="20"/>
    </location>
</feature>
<dbReference type="Proteomes" id="UP000032522">
    <property type="component" value="Unassembled WGS sequence"/>
</dbReference>
<dbReference type="SUPFAM" id="SSF143842">
    <property type="entry name" value="YwmB-like"/>
    <property type="match status" value="1"/>
</dbReference>
<proteinExistence type="predicted"/>
<evidence type="ECO:0000256" key="1">
    <source>
        <dbReference type="SAM" id="SignalP"/>
    </source>
</evidence>
<dbReference type="PATRIC" id="fig|1462.6.peg.3781"/>
<evidence type="ECO:0008006" key="4">
    <source>
        <dbReference type="Google" id="ProtNLM"/>
    </source>
</evidence>
<feature type="chain" id="PRO_5038696709" description="TATA-box binding family protein" evidence="1">
    <location>
        <begin position="21"/>
        <end position="251"/>
    </location>
</feature>
<keyword evidence="1" id="KW-0732">Signal</keyword>
<comment type="caution">
    <text evidence="2">The sequence shown here is derived from an EMBL/GenBank/DDBJ whole genome shotgun (WGS) entry which is preliminary data.</text>
</comment>
<gene>
    <name evidence="2" type="ORF">LG52_3434</name>
</gene>
<sequence length="251" mass="28708">MRKNLICWLMALVAAVLSLAAGQYRTEGAQGNEWSKPLEMMARTLAQHGASLGRWVVYTREYAHDIENDADFFKKMAEFKQTYRSFRWTFHQTSHWQKAIGTNEHSFFREQIQLVMTVTNGTPQTYILYEATGPTWSQAGWKDIKRHIEKTTNGLFVNHPTFFACMEGEFSGNMESGLFDQASQLLRDFYATPVEWLREESLVSLSAYTGQWKNVLPAANHQPINLQLALRKSLGGKTRVVAGTPIITIEY</sequence>
<dbReference type="Pfam" id="PF08680">
    <property type="entry name" value="DUF1779"/>
    <property type="match status" value="1"/>
</dbReference>
<evidence type="ECO:0000313" key="3">
    <source>
        <dbReference type="Proteomes" id="UP000032522"/>
    </source>
</evidence>
<dbReference type="Gene3D" id="3.30.2030.10">
    <property type="entry name" value="YwmB-like"/>
    <property type="match status" value="1"/>
</dbReference>
<reference evidence="2 3" key="1">
    <citation type="submission" date="2015-01" db="EMBL/GenBank/DDBJ databases">
        <authorList>
            <person name="Filippidou S."/>
            <person name="Jeanneret N."/>
            <person name="Russel-Delif L."/>
            <person name="Junier T."/>
            <person name="Wunderlin T."/>
            <person name="Molina V."/>
            <person name="Johnson S.L."/>
            <person name="Davenport K.W."/>
            <person name="Chain P.S."/>
            <person name="Dorador C."/>
            <person name="Junier P."/>
        </authorList>
    </citation>
    <scope>NUCLEOTIDE SEQUENCE [LARGE SCALE GENOMIC DNA]</scope>
    <source>
        <strain evidence="2 3">Et7/4</strain>
    </source>
</reference>
<dbReference type="OrthoDB" id="2374820at2"/>
<dbReference type="AlphaFoldDB" id="A0A0D8BT69"/>
<organism evidence="2 3">
    <name type="scientific">Geobacillus kaustophilus</name>
    <dbReference type="NCBI Taxonomy" id="1462"/>
    <lineage>
        <taxon>Bacteria</taxon>
        <taxon>Bacillati</taxon>
        <taxon>Bacillota</taxon>
        <taxon>Bacilli</taxon>
        <taxon>Bacillales</taxon>
        <taxon>Anoxybacillaceae</taxon>
        <taxon>Geobacillus</taxon>
        <taxon>Geobacillus thermoleovorans group</taxon>
    </lineage>
</organism>
<accession>A0A0D8BT69</accession>
<name>A0A0D8BT69_GEOKU</name>
<dbReference type="InterPro" id="IPR036209">
    <property type="entry name" value="YwmB-like_sf"/>
</dbReference>
<protein>
    <recommendedName>
        <fullName evidence="4">TATA-box binding family protein</fullName>
    </recommendedName>
</protein>